<dbReference type="RefSeq" id="WP_118210807.1">
    <property type="nucleotide sequence ID" value="NZ_JADNLD010000048.1"/>
</dbReference>
<comment type="caution">
    <text evidence="1">The sequence shown here is derived from an EMBL/GenBank/DDBJ whole genome shotgun (WGS) entry which is preliminary data.</text>
</comment>
<dbReference type="InterPro" id="IPR052077">
    <property type="entry name" value="CcrZ_PhaseVar_Mediator"/>
</dbReference>
<gene>
    <name evidence="2" type="ORF">DW856_17785</name>
    <name evidence="1" type="ORF">DW927_17290</name>
</gene>
<reference evidence="3 4" key="1">
    <citation type="submission" date="2018-08" db="EMBL/GenBank/DDBJ databases">
        <title>A genome reference for cultivated species of the human gut microbiota.</title>
        <authorList>
            <person name="Zou Y."/>
            <person name="Xue W."/>
            <person name="Luo G."/>
        </authorList>
    </citation>
    <scope>NUCLEOTIDE SEQUENCE [LARGE SCALE GENOMIC DNA]</scope>
    <source>
        <strain evidence="2 3">AM37-1AC</strain>
        <strain evidence="1 4">AM43-11</strain>
    </source>
</reference>
<evidence type="ECO:0000313" key="1">
    <source>
        <dbReference type="EMBL" id="RHA64678.1"/>
    </source>
</evidence>
<dbReference type="Gene3D" id="3.30.200.20">
    <property type="entry name" value="Phosphorylase Kinase, domain 1"/>
    <property type="match status" value="1"/>
</dbReference>
<evidence type="ECO:0000313" key="3">
    <source>
        <dbReference type="Proteomes" id="UP000283513"/>
    </source>
</evidence>
<dbReference type="Proteomes" id="UP000283513">
    <property type="component" value="Unassembled WGS sequence"/>
</dbReference>
<protein>
    <submittedName>
        <fullName evidence="1">DUF1679 domain-containing protein</fullName>
    </submittedName>
</protein>
<name>A0A3R6DCT5_9FIRM</name>
<dbReference type="PANTHER" id="PTHR40086">
    <property type="entry name" value="PHOSPHOTRANSFERASE YTMP-RELATED"/>
    <property type="match status" value="1"/>
</dbReference>
<dbReference type="EMBL" id="QSHO01000022">
    <property type="protein sequence ID" value="RHC13096.1"/>
    <property type="molecule type" value="Genomic_DNA"/>
</dbReference>
<dbReference type="EMBL" id="QSFP01000029">
    <property type="protein sequence ID" value="RHA64678.1"/>
    <property type="molecule type" value="Genomic_DNA"/>
</dbReference>
<dbReference type="PANTHER" id="PTHR40086:SF1">
    <property type="entry name" value="CELL CYCLE REGULATOR CCRZ"/>
    <property type="match status" value="1"/>
</dbReference>
<dbReference type="SUPFAM" id="SSF56112">
    <property type="entry name" value="Protein kinase-like (PK-like)"/>
    <property type="match status" value="1"/>
</dbReference>
<evidence type="ECO:0000313" key="2">
    <source>
        <dbReference type="EMBL" id="RHC13096.1"/>
    </source>
</evidence>
<sequence>MLKLKQDKLLDEEALTVICEALHVNNQDITDIDIMKKGMTNRSFTFRCKGKRYMIRISGVGTEKLIDRCQEKEVYEAIRDMDICDPVIYIDSEKGYKISEFLENSRVCDPMNGLDVKRSMECLKRFHDKKLAVGHTFDLFGQIEKYELLRGNSKSVYADYEKTKRDVYWLKSFIDRNIEEKVLTHIDAVPDNFLFVKDEYGKEQIKLIDWEYAGMQDPHVDIAMFGIYSLYDREHMEQLIDAYFPEGCSKRIRTKIYCYIAVGGLLWSNWCEYKEKLGNSFMEYATHQYQYAKEYSYIALLKLQEMERTLHA</sequence>
<dbReference type="Gene3D" id="3.90.1200.10">
    <property type="match status" value="1"/>
</dbReference>
<dbReference type="Proteomes" id="UP000284465">
    <property type="component" value="Unassembled WGS sequence"/>
</dbReference>
<dbReference type="AlphaFoldDB" id="A0A3R6DCT5"/>
<accession>A0A3R6DCT5</accession>
<evidence type="ECO:0000313" key="4">
    <source>
        <dbReference type="Proteomes" id="UP000284465"/>
    </source>
</evidence>
<proteinExistence type="predicted"/>
<dbReference type="InterPro" id="IPR011009">
    <property type="entry name" value="Kinase-like_dom_sf"/>
</dbReference>
<organism evidence="1 4">
    <name type="scientific">Roseburia intestinalis</name>
    <dbReference type="NCBI Taxonomy" id="166486"/>
    <lineage>
        <taxon>Bacteria</taxon>
        <taxon>Bacillati</taxon>
        <taxon>Bacillota</taxon>
        <taxon>Clostridia</taxon>
        <taxon>Lachnospirales</taxon>
        <taxon>Lachnospiraceae</taxon>
        <taxon>Roseburia</taxon>
    </lineage>
</organism>
<dbReference type="CDD" id="cd05151">
    <property type="entry name" value="ChoK-like"/>
    <property type="match status" value="1"/>
</dbReference>
<dbReference type="Pfam" id="PF01633">
    <property type="entry name" value="Choline_kinase"/>
    <property type="match status" value="1"/>
</dbReference>